<proteinExistence type="predicted"/>
<gene>
    <name evidence="1" type="ORF">ZEAMMB73_Zm00001d040636</name>
</gene>
<dbReference type="AlphaFoldDB" id="A0A1D6MRV5"/>
<protein>
    <recommendedName>
        <fullName evidence="2">DUF4371 domain-containing protein</fullName>
    </recommendedName>
</protein>
<dbReference type="EMBL" id="CM007649">
    <property type="protein sequence ID" value="ONM31703.1"/>
    <property type="molecule type" value="Genomic_DNA"/>
</dbReference>
<evidence type="ECO:0000313" key="1">
    <source>
        <dbReference type="EMBL" id="ONM31703.1"/>
    </source>
</evidence>
<organism evidence="1">
    <name type="scientific">Zea mays</name>
    <name type="common">Maize</name>
    <dbReference type="NCBI Taxonomy" id="4577"/>
    <lineage>
        <taxon>Eukaryota</taxon>
        <taxon>Viridiplantae</taxon>
        <taxon>Streptophyta</taxon>
        <taxon>Embryophyta</taxon>
        <taxon>Tracheophyta</taxon>
        <taxon>Spermatophyta</taxon>
        <taxon>Magnoliopsida</taxon>
        <taxon>Liliopsida</taxon>
        <taxon>Poales</taxon>
        <taxon>Poaceae</taxon>
        <taxon>PACMAD clade</taxon>
        <taxon>Panicoideae</taxon>
        <taxon>Andropogonodae</taxon>
        <taxon>Andropogoneae</taxon>
        <taxon>Tripsacinae</taxon>
        <taxon>Zea</taxon>
    </lineage>
</organism>
<dbReference type="InParanoid" id="A0A1D6MRV5"/>
<accession>A0A1D6MRV5</accession>
<evidence type="ECO:0008006" key="2">
    <source>
        <dbReference type="Google" id="ProtNLM"/>
    </source>
</evidence>
<sequence>MDREQLLASFDDVLVAPVLTDLAHRGGGKGGAAGATASAKPPGITPHARSSRRSPLGITQIVEVGTQLAAWPNVQSTIGPLDPLIDYHFVRTIMVFKRTTINSFYKKDIVVDVPREQGQNSSCSEEDEIANWLAAQQEDDQEEKAPEQPSPKNRLCHIEPTIEMQTSEEVKANRLRLRTSIDTIRWLAFQGCPFRGHDESANSKSQVVSSTKRNDDLRANQVAEIEHLIELNEIETGRGYIPFTL</sequence>
<dbReference type="STRING" id="4577.A0A1D6MRV5"/>
<reference evidence="1" key="1">
    <citation type="submission" date="2015-12" db="EMBL/GenBank/DDBJ databases">
        <title>Update maize B73 reference genome by single molecule sequencing technologies.</title>
        <authorList>
            <consortium name="Maize Genome Sequencing Project"/>
            <person name="Ware D."/>
        </authorList>
    </citation>
    <scope>NUCLEOTIDE SEQUENCE [LARGE SCALE GENOMIC DNA]</scope>
    <source>
        <tissue evidence="1">Seedling</tissue>
    </source>
</reference>
<name>A0A1D6MRV5_MAIZE</name>